<feature type="domain" description="F-box" evidence="1">
    <location>
        <begin position="87"/>
        <end position="135"/>
    </location>
</feature>
<name>A0A0C3SFC0_PHLG1</name>
<evidence type="ECO:0000259" key="1">
    <source>
        <dbReference type="PROSITE" id="PS50181"/>
    </source>
</evidence>
<dbReference type="InterPro" id="IPR001810">
    <property type="entry name" value="F-box_dom"/>
</dbReference>
<evidence type="ECO:0000313" key="2">
    <source>
        <dbReference type="EMBL" id="KIP11820.1"/>
    </source>
</evidence>
<reference evidence="2 3" key="1">
    <citation type="journal article" date="2014" name="PLoS Genet.">
        <title>Analysis of the Phlebiopsis gigantea genome, transcriptome and secretome provides insight into its pioneer colonization strategies of wood.</title>
        <authorList>
            <person name="Hori C."/>
            <person name="Ishida T."/>
            <person name="Igarashi K."/>
            <person name="Samejima M."/>
            <person name="Suzuki H."/>
            <person name="Master E."/>
            <person name="Ferreira P."/>
            <person name="Ruiz-Duenas F.J."/>
            <person name="Held B."/>
            <person name="Canessa P."/>
            <person name="Larrondo L.F."/>
            <person name="Schmoll M."/>
            <person name="Druzhinina I.S."/>
            <person name="Kubicek C.P."/>
            <person name="Gaskell J.A."/>
            <person name="Kersten P."/>
            <person name="St John F."/>
            <person name="Glasner J."/>
            <person name="Sabat G."/>
            <person name="Splinter BonDurant S."/>
            <person name="Syed K."/>
            <person name="Yadav J."/>
            <person name="Mgbeahuruike A.C."/>
            <person name="Kovalchuk A."/>
            <person name="Asiegbu F.O."/>
            <person name="Lackner G."/>
            <person name="Hoffmeister D."/>
            <person name="Rencoret J."/>
            <person name="Gutierrez A."/>
            <person name="Sun H."/>
            <person name="Lindquist E."/>
            <person name="Barry K."/>
            <person name="Riley R."/>
            <person name="Grigoriev I.V."/>
            <person name="Henrissat B."/>
            <person name="Kues U."/>
            <person name="Berka R.M."/>
            <person name="Martinez A.T."/>
            <person name="Covert S.F."/>
            <person name="Blanchette R.A."/>
            <person name="Cullen D."/>
        </authorList>
    </citation>
    <scope>NUCLEOTIDE SEQUENCE [LARGE SCALE GENOMIC DNA]</scope>
    <source>
        <strain evidence="2 3">11061_1 CR5-6</strain>
    </source>
</reference>
<dbReference type="Gene3D" id="3.80.10.10">
    <property type="entry name" value="Ribonuclease Inhibitor"/>
    <property type="match status" value="1"/>
</dbReference>
<dbReference type="Proteomes" id="UP000053257">
    <property type="component" value="Unassembled WGS sequence"/>
</dbReference>
<organism evidence="2 3">
    <name type="scientific">Phlebiopsis gigantea (strain 11061_1 CR5-6)</name>
    <name type="common">White-rot fungus</name>
    <name type="synonym">Peniophora gigantea</name>
    <dbReference type="NCBI Taxonomy" id="745531"/>
    <lineage>
        <taxon>Eukaryota</taxon>
        <taxon>Fungi</taxon>
        <taxon>Dikarya</taxon>
        <taxon>Basidiomycota</taxon>
        <taxon>Agaricomycotina</taxon>
        <taxon>Agaricomycetes</taxon>
        <taxon>Polyporales</taxon>
        <taxon>Phanerochaetaceae</taxon>
        <taxon>Phlebiopsis</taxon>
    </lineage>
</organism>
<dbReference type="EMBL" id="KN840443">
    <property type="protein sequence ID" value="KIP11820.1"/>
    <property type="molecule type" value="Genomic_DNA"/>
</dbReference>
<gene>
    <name evidence="2" type="ORF">PHLGIDRAFT_27667</name>
</gene>
<dbReference type="OrthoDB" id="3270296at2759"/>
<evidence type="ECO:0000313" key="3">
    <source>
        <dbReference type="Proteomes" id="UP000053257"/>
    </source>
</evidence>
<dbReference type="PROSITE" id="PS50181">
    <property type="entry name" value="FBOX"/>
    <property type="match status" value="1"/>
</dbReference>
<dbReference type="STRING" id="745531.A0A0C3SFC0"/>
<keyword evidence="3" id="KW-1185">Reference proteome</keyword>
<protein>
    <recommendedName>
        <fullName evidence="1">F-box domain-containing protein</fullName>
    </recommendedName>
</protein>
<sequence length="588" mass="64873">MSSRAKGKAARPSAKVPRSKISRAVDTSISSYDRTDPFTALNTLLKLLVSLPTRLGGCQYKLTPDEHALSLHLLNIVEPFVGVAESQRSFTRQPTELLDAIVSHVDAKPDLLSLALSCKRLHQVVFPRHFEYRVIRGKVSSLRLWNHLIVNRSLARNVRVLEIVDERTTGQEIIPSDIMATDTDLESSDDELGLHAKHERYLVAALGRMPTLQSFTWSCNHSPISMENLWPLLLKCQSLNHIEINDNLLFAPKEDEEEDVASGSKKRAHILPGLRTITFKSTKHNYGATKTPSLTRVSTMLNNCPNLEDLTVGYGQRRGGDYMSPVADDLLLCGRWPQLRSLALTNLWCSPHTGLNVTATFLAAHANLQVLHLDMAAGAGAPTTPLVLPPNALPHLRELRANREFASAVLHCPCGAPGGRPLEVIKGVKLSGTGWDDRFLAGLRAASASVRRVELAGWNEVDDVKRLVACAPKLVWLDVGKRSGGQTAAASSGPTNLSEWISVLASLAELTTFHGVRLFYEVSSTDPNAAVSLSERSKLRKNEEIVSTLVWKCAKLRRVDHWEEGSGKVVVIIRDGEKARYEVRRVRV</sequence>
<dbReference type="HOGENOM" id="CLU_020218_0_0_1"/>
<dbReference type="AlphaFoldDB" id="A0A0C3SFC0"/>
<dbReference type="InterPro" id="IPR032675">
    <property type="entry name" value="LRR_dom_sf"/>
</dbReference>
<dbReference type="SUPFAM" id="SSF52047">
    <property type="entry name" value="RNI-like"/>
    <property type="match status" value="1"/>
</dbReference>
<proteinExistence type="predicted"/>
<accession>A0A0C3SFC0</accession>
<dbReference type="CDD" id="cd09917">
    <property type="entry name" value="F-box_SF"/>
    <property type="match status" value="1"/>
</dbReference>